<keyword evidence="1" id="KW-0732">Signal</keyword>
<dbReference type="AlphaFoldDB" id="A0A7X0BRP5"/>
<evidence type="ECO:0000256" key="1">
    <source>
        <dbReference type="SAM" id="SignalP"/>
    </source>
</evidence>
<feature type="domain" description="Ice-binding protein C-terminal" evidence="2">
    <location>
        <begin position="156"/>
        <end position="181"/>
    </location>
</feature>
<sequence length="186" mass="19380">MKKLLTAALLSVAAANANANLVTNGSFESGLSGWSCSGADLCTASNQAAHTGSAGAYGYDNSGFATLSQTLSTIVGATYGFSFFSNAYQTAGNELRYSFSDFSGSTLVPTTTQWLQSTGTFVATSSSTLMQFFFATDPGTGTWRLDDVSVEQIAAPVPEPETYAMLLAGLGLMAGVVRRRKAQQDA</sequence>
<dbReference type="InterPro" id="IPR013424">
    <property type="entry name" value="Ice-binding_C"/>
</dbReference>
<feature type="signal peptide" evidence="1">
    <location>
        <begin position="1"/>
        <end position="19"/>
    </location>
</feature>
<organism evidence="3 4">
    <name type="scientific">Pseudomonas fluvialis</name>
    <dbReference type="NCBI Taxonomy" id="1793966"/>
    <lineage>
        <taxon>Bacteria</taxon>
        <taxon>Pseudomonadati</taxon>
        <taxon>Pseudomonadota</taxon>
        <taxon>Gammaproteobacteria</taxon>
        <taxon>Pseudomonadales</taxon>
        <taxon>Pseudomonadaceae</taxon>
        <taxon>Pseudomonas</taxon>
    </lineage>
</organism>
<dbReference type="NCBIfam" id="TIGR02595">
    <property type="entry name" value="PEP_CTERM"/>
    <property type="match status" value="1"/>
</dbReference>
<keyword evidence="4" id="KW-1185">Reference proteome</keyword>
<feature type="chain" id="PRO_5030714318" description="Ice-binding protein C-terminal domain-containing protein" evidence="1">
    <location>
        <begin position="20"/>
        <end position="186"/>
    </location>
</feature>
<comment type="caution">
    <text evidence="3">The sequence shown here is derived from an EMBL/GenBank/DDBJ whole genome shotgun (WGS) entry which is preliminary data.</text>
</comment>
<dbReference type="RefSeq" id="WP_184681760.1">
    <property type="nucleotide sequence ID" value="NZ_JACHLL010000002.1"/>
</dbReference>
<dbReference type="Gene3D" id="2.60.120.260">
    <property type="entry name" value="Galactose-binding domain-like"/>
    <property type="match status" value="1"/>
</dbReference>
<dbReference type="SUPFAM" id="SSF49785">
    <property type="entry name" value="Galactose-binding domain-like"/>
    <property type="match status" value="1"/>
</dbReference>
<name>A0A7X0BRP5_9PSED</name>
<evidence type="ECO:0000259" key="2">
    <source>
        <dbReference type="Pfam" id="PF07589"/>
    </source>
</evidence>
<gene>
    <name evidence="3" type="ORF">HNP49_001340</name>
</gene>
<evidence type="ECO:0000313" key="4">
    <source>
        <dbReference type="Proteomes" id="UP000557193"/>
    </source>
</evidence>
<dbReference type="InterPro" id="IPR008979">
    <property type="entry name" value="Galactose-bd-like_sf"/>
</dbReference>
<dbReference type="Pfam" id="PF07589">
    <property type="entry name" value="PEP-CTERM"/>
    <property type="match status" value="1"/>
</dbReference>
<protein>
    <recommendedName>
        <fullName evidence="2">Ice-binding protein C-terminal domain-containing protein</fullName>
    </recommendedName>
</protein>
<reference evidence="3 4" key="1">
    <citation type="submission" date="2020-08" db="EMBL/GenBank/DDBJ databases">
        <title>Functional genomics of gut bacteria from endangered species of beetles.</title>
        <authorList>
            <person name="Carlos-Shanley C."/>
        </authorList>
    </citation>
    <scope>NUCLEOTIDE SEQUENCE [LARGE SCALE GENOMIC DNA]</scope>
    <source>
        <strain evidence="3 4">S00202</strain>
    </source>
</reference>
<accession>A0A7X0BRP5</accession>
<dbReference type="EMBL" id="JACHLL010000002">
    <property type="protein sequence ID" value="MBB6341183.1"/>
    <property type="molecule type" value="Genomic_DNA"/>
</dbReference>
<dbReference type="Proteomes" id="UP000557193">
    <property type="component" value="Unassembled WGS sequence"/>
</dbReference>
<proteinExistence type="predicted"/>
<evidence type="ECO:0000313" key="3">
    <source>
        <dbReference type="EMBL" id="MBB6341183.1"/>
    </source>
</evidence>